<evidence type="ECO:0000259" key="6">
    <source>
        <dbReference type="PROSITE" id="PS51722"/>
    </source>
</evidence>
<dbReference type="NCBIfam" id="TIGR00484">
    <property type="entry name" value="EF-G"/>
    <property type="match status" value="1"/>
</dbReference>
<dbReference type="AlphaFoldDB" id="A0A644X9Y2"/>
<dbReference type="Gene3D" id="3.30.70.240">
    <property type="match status" value="1"/>
</dbReference>
<dbReference type="InterPro" id="IPR014721">
    <property type="entry name" value="Ribsml_uS5_D2-typ_fold_subgr"/>
</dbReference>
<comment type="similarity">
    <text evidence="1">Belongs to the TRAFAC class translation factor GTPase superfamily. Classic translation factor GTPase family. EF-G/EF-2 subfamily.</text>
</comment>
<dbReference type="Pfam" id="PF14492">
    <property type="entry name" value="EFG_III"/>
    <property type="match status" value="1"/>
</dbReference>
<protein>
    <submittedName>
        <fullName evidence="7">Elongation factor G</fullName>
    </submittedName>
</protein>
<dbReference type="Gene3D" id="2.40.30.10">
    <property type="entry name" value="Translation factors"/>
    <property type="match status" value="1"/>
</dbReference>
<dbReference type="InterPro" id="IPR000640">
    <property type="entry name" value="EFG_V-like"/>
</dbReference>
<dbReference type="InterPro" id="IPR041095">
    <property type="entry name" value="EFG_II"/>
</dbReference>
<dbReference type="FunFam" id="3.40.50.300:FF:000029">
    <property type="entry name" value="Elongation factor G"/>
    <property type="match status" value="1"/>
</dbReference>
<dbReference type="InterPro" id="IPR053905">
    <property type="entry name" value="EF-G-like_DII"/>
</dbReference>
<feature type="domain" description="Tr-type G" evidence="6">
    <location>
        <begin position="1"/>
        <end position="258"/>
    </location>
</feature>
<dbReference type="PROSITE" id="PS00301">
    <property type="entry name" value="G_TR_1"/>
    <property type="match status" value="1"/>
</dbReference>
<dbReference type="GO" id="GO:0005525">
    <property type="term" value="F:GTP binding"/>
    <property type="evidence" value="ECO:0007669"/>
    <property type="project" value="UniProtKB-KW"/>
</dbReference>
<dbReference type="NCBIfam" id="NF009381">
    <property type="entry name" value="PRK12740.1-5"/>
    <property type="match status" value="1"/>
</dbReference>
<dbReference type="GO" id="GO:0003746">
    <property type="term" value="F:translation elongation factor activity"/>
    <property type="evidence" value="ECO:0007669"/>
    <property type="project" value="UniProtKB-KW"/>
</dbReference>
<dbReference type="PANTHER" id="PTHR43261:SF1">
    <property type="entry name" value="RIBOSOME-RELEASING FACTOR 2, MITOCHONDRIAL"/>
    <property type="match status" value="1"/>
</dbReference>
<dbReference type="InterPro" id="IPR031157">
    <property type="entry name" value="G_TR_CS"/>
</dbReference>
<keyword evidence="2" id="KW-0547">Nucleotide-binding</keyword>
<dbReference type="InterPro" id="IPR005225">
    <property type="entry name" value="Small_GTP-bd"/>
</dbReference>
<dbReference type="InterPro" id="IPR027417">
    <property type="entry name" value="P-loop_NTPase"/>
</dbReference>
<dbReference type="CDD" id="cd16262">
    <property type="entry name" value="EFG_III"/>
    <property type="match status" value="1"/>
</dbReference>
<reference evidence="7" key="1">
    <citation type="submission" date="2019-08" db="EMBL/GenBank/DDBJ databases">
        <authorList>
            <person name="Kucharzyk K."/>
            <person name="Murdoch R.W."/>
            <person name="Higgins S."/>
            <person name="Loffler F."/>
        </authorList>
    </citation>
    <scope>NUCLEOTIDE SEQUENCE</scope>
</reference>
<dbReference type="InterPro" id="IPR009022">
    <property type="entry name" value="EFG_III"/>
</dbReference>
<dbReference type="SUPFAM" id="SSF54211">
    <property type="entry name" value="Ribosomal protein S5 domain 2-like"/>
    <property type="match status" value="1"/>
</dbReference>
<organism evidence="7">
    <name type="scientific">bioreactor metagenome</name>
    <dbReference type="NCBI Taxonomy" id="1076179"/>
    <lineage>
        <taxon>unclassified sequences</taxon>
        <taxon>metagenomes</taxon>
        <taxon>ecological metagenomes</taxon>
    </lineage>
</organism>
<dbReference type="Pfam" id="PF03764">
    <property type="entry name" value="EFG_IV"/>
    <property type="match status" value="1"/>
</dbReference>
<evidence type="ECO:0000256" key="4">
    <source>
        <dbReference type="ARBA" id="ARBA00022917"/>
    </source>
</evidence>
<accession>A0A644X9Y2</accession>
<dbReference type="InterPro" id="IPR035649">
    <property type="entry name" value="EFG_V"/>
</dbReference>
<dbReference type="HAMAP" id="MF_00054_B">
    <property type="entry name" value="EF_G_EF_2_B"/>
    <property type="match status" value="1"/>
</dbReference>
<evidence type="ECO:0000256" key="2">
    <source>
        <dbReference type="ARBA" id="ARBA00022741"/>
    </source>
</evidence>
<dbReference type="EMBL" id="VSSQ01001777">
    <property type="protein sequence ID" value="MPM11053.1"/>
    <property type="molecule type" value="Genomic_DNA"/>
</dbReference>
<dbReference type="SMART" id="SM00889">
    <property type="entry name" value="EFG_IV"/>
    <property type="match status" value="1"/>
</dbReference>
<evidence type="ECO:0000256" key="3">
    <source>
        <dbReference type="ARBA" id="ARBA00022768"/>
    </source>
</evidence>
<dbReference type="InterPro" id="IPR020568">
    <property type="entry name" value="Ribosomal_Su5_D2-typ_SF"/>
</dbReference>
<dbReference type="Gene3D" id="3.30.230.10">
    <property type="match status" value="1"/>
</dbReference>
<dbReference type="CDD" id="cd04088">
    <property type="entry name" value="EFG_mtEFG_II"/>
    <property type="match status" value="1"/>
</dbReference>
<keyword evidence="3 7" id="KW-0251">Elongation factor</keyword>
<dbReference type="Pfam" id="PF00679">
    <property type="entry name" value="EFG_C"/>
    <property type="match status" value="1"/>
</dbReference>
<dbReference type="Pfam" id="PF22042">
    <property type="entry name" value="EF-G_D2"/>
    <property type="match status" value="1"/>
</dbReference>
<dbReference type="SUPFAM" id="SSF50447">
    <property type="entry name" value="Translation proteins"/>
    <property type="match status" value="1"/>
</dbReference>
<dbReference type="Gene3D" id="3.40.50.300">
    <property type="entry name" value="P-loop containing nucleotide triphosphate hydrolases"/>
    <property type="match status" value="1"/>
</dbReference>
<dbReference type="FunFam" id="3.30.70.240:FF:000001">
    <property type="entry name" value="Elongation factor G"/>
    <property type="match status" value="1"/>
</dbReference>
<keyword evidence="5" id="KW-0342">GTP-binding</keyword>
<keyword evidence="4" id="KW-0648">Protein biosynthesis</keyword>
<dbReference type="Gene3D" id="3.30.70.870">
    <property type="entry name" value="Elongation Factor G (Translational Gtpase), domain 3"/>
    <property type="match status" value="1"/>
</dbReference>
<dbReference type="PANTHER" id="PTHR43261">
    <property type="entry name" value="TRANSLATION ELONGATION FACTOR G-RELATED"/>
    <property type="match status" value="1"/>
</dbReference>
<dbReference type="SUPFAM" id="SSF52540">
    <property type="entry name" value="P-loop containing nucleoside triphosphate hydrolases"/>
    <property type="match status" value="1"/>
</dbReference>
<proteinExistence type="inferred from homology"/>
<name>A0A644X9Y2_9ZZZZ</name>
<dbReference type="SUPFAM" id="SSF54980">
    <property type="entry name" value="EF-G C-terminal domain-like"/>
    <property type="match status" value="2"/>
</dbReference>
<evidence type="ECO:0000256" key="5">
    <source>
        <dbReference type="ARBA" id="ARBA00023134"/>
    </source>
</evidence>
<comment type="caution">
    <text evidence="7">The sequence shown here is derived from an EMBL/GenBank/DDBJ whole genome shotgun (WGS) entry which is preliminary data.</text>
</comment>
<dbReference type="Pfam" id="PF00009">
    <property type="entry name" value="GTP_EFTU"/>
    <property type="match status" value="1"/>
</dbReference>
<dbReference type="CDD" id="cd01886">
    <property type="entry name" value="EF-G"/>
    <property type="match status" value="1"/>
</dbReference>
<dbReference type="GO" id="GO:0003924">
    <property type="term" value="F:GTPase activity"/>
    <property type="evidence" value="ECO:0007669"/>
    <property type="project" value="InterPro"/>
</dbReference>
<dbReference type="CDD" id="cd03713">
    <property type="entry name" value="EFG_mtEFG_C"/>
    <property type="match status" value="1"/>
</dbReference>
<dbReference type="InterPro" id="IPR000795">
    <property type="entry name" value="T_Tr_GTP-bd_dom"/>
</dbReference>
<dbReference type="InterPro" id="IPR005517">
    <property type="entry name" value="Transl_elong_EFG/EF2_IV"/>
</dbReference>
<dbReference type="SMART" id="SM00838">
    <property type="entry name" value="EFG_C"/>
    <property type="match status" value="1"/>
</dbReference>
<dbReference type="FunFam" id="3.30.70.870:FF:000001">
    <property type="entry name" value="Elongation factor G"/>
    <property type="match status" value="1"/>
</dbReference>
<sequence length="672" mass="74636">MYYSGVNYEIGEVDDGAATMDWMIQEQERGITITSAATTVYWINGSNKYQVNIIDTPGHVDFTVEVERSLRVLDGAIAVFCAVGAVQPQSETVWKQANKYHVPRICYVNKMDRQGADFLRVVHQIREKLRANPIVVQLPIGAEDSFTGVVDLIENKAYVWDDESLGKDYSEVPVPDGMLEMVEEYRLKLIEGAAEEDPELLERYMENPASISGDDIRLQLRKATLESRAFPVFCGSSFRNKGVQTLLDGVIHYLPSPVEMEEIEGINPKTEEKESRKNSVDAPFCALVFKIANDPYVGRLAFTRVYSGSLASGVMAFNSNTEQKERVSRLIRMHSNKQNPIDSVEAGDICAIIGLRNIHTGDTLCDEKHPIVLESMEFPEPVVSIAIEPKTQNDLDKLNVSLQKIAEEDPTFTIRQDDETGQTIISGMGELHLDIIVDRLKRESKVDCTLGKPQVAYREAIAGTVKQRETYRKQAGGRGRFAEVEIIVSPAPLGHKGLQFVNSTKASVISKEYVAAVEKGIRSSMETGVMAGYPVYCAKVELVDGAMSSESDALAFEICGTMAFKEATRNVKCNLLEPVMKLEVDTPEEYVGDVTGDINRRRGEITGIEAQVHETAVRALIPLGETFGYITSLRSLTSGRASMNMEFSHYSITPNELAQDIIFKMKGIRVNL</sequence>
<dbReference type="InterPro" id="IPR009000">
    <property type="entry name" value="Transl_B-barrel_sf"/>
</dbReference>
<dbReference type="PROSITE" id="PS51722">
    <property type="entry name" value="G_TR_2"/>
    <property type="match status" value="1"/>
</dbReference>
<evidence type="ECO:0000313" key="7">
    <source>
        <dbReference type="EMBL" id="MPM11053.1"/>
    </source>
</evidence>
<evidence type="ECO:0000256" key="1">
    <source>
        <dbReference type="ARBA" id="ARBA00005870"/>
    </source>
</evidence>
<dbReference type="FunFam" id="2.40.30.10:FF:000006">
    <property type="entry name" value="Elongation factor G"/>
    <property type="match status" value="1"/>
</dbReference>
<dbReference type="InterPro" id="IPR004540">
    <property type="entry name" value="Transl_elong_EFG/EF2"/>
</dbReference>
<dbReference type="GO" id="GO:0032790">
    <property type="term" value="P:ribosome disassembly"/>
    <property type="evidence" value="ECO:0007669"/>
    <property type="project" value="TreeGrafter"/>
</dbReference>
<dbReference type="NCBIfam" id="TIGR00231">
    <property type="entry name" value="small_GTP"/>
    <property type="match status" value="1"/>
</dbReference>
<gene>
    <name evidence="7" type="primary">fusA_39</name>
    <name evidence="7" type="ORF">SDC9_57391</name>
</gene>
<dbReference type="InterPro" id="IPR035647">
    <property type="entry name" value="EFG_III/V"/>
</dbReference>